<name>A0A3P1T9L0_9ACTN</name>
<evidence type="ECO:0000259" key="18">
    <source>
        <dbReference type="PROSITE" id="PS51387"/>
    </source>
</evidence>
<evidence type="ECO:0000256" key="5">
    <source>
        <dbReference type="ARBA" id="ARBA00010485"/>
    </source>
</evidence>
<evidence type="ECO:0000256" key="16">
    <source>
        <dbReference type="ARBA" id="ARBA00048914"/>
    </source>
</evidence>
<keyword evidence="10 17" id="KW-0521">NADP</keyword>
<dbReference type="SUPFAM" id="SSF56194">
    <property type="entry name" value="Uridine diphospho-N-Acetylenolpyruvylglucosamine reductase, MurB, C-terminal domain"/>
    <property type="match status" value="1"/>
</dbReference>
<keyword evidence="7 17" id="KW-0132">Cell division</keyword>
<dbReference type="InterPro" id="IPR006094">
    <property type="entry name" value="Oxid_FAD_bind_N"/>
</dbReference>
<evidence type="ECO:0000256" key="11">
    <source>
        <dbReference type="ARBA" id="ARBA00022960"/>
    </source>
</evidence>
<evidence type="ECO:0000313" key="20">
    <source>
        <dbReference type="Proteomes" id="UP000280819"/>
    </source>
</evidence>
<proteinExistence type="inferred from homology"/>
<dbReference type="UniPathway" id="UPA00219"/>
<sequence length="340" mass="36539">MLRDHTTFRIGGPARRLVTATSEQEIVATVQDCDARGEPLLLLGDGSNVLVADEGFDGTVLKLANRGMEHNSEACYGVEVRVGAGETWDDFVAHCVANEWSGPEALSGIPGSVGASPIQNIGAYGAEVGAFVQQVRTWDRRTGGIRTIFAADCRFGYRTSIFKQDPGRFVVIAVTYQMRLGQMSQPVRYPELAAALGVEPGERAGATRVRETVLRIRAGKGMVLDEEDRDSWSAGSFFTNPLLTPEQADALPEDAPRFPAGDLVKTSAAWLISRAGFPKGHPGRGRARLSSKHVLALTNHDGASAADLIALAREVRDGVEARFGIRLTPEVNLIGLSLDD</sequence>
<evidence type="ECO:0000256" key="17">
    <source>
        <dbReference type="HAMAP-Rule" id="MF_00037"/>
    </source>
</evidence>
<dbReference type="InterPro" id="IPR036635">
    <property type="entry name" value="MurB_C_sf"/>
</dbReference>
<comment type="catalytic activity">
    <reaction evidence="16 17">
        <text>UDP-N-acetyl-alpha-D-muramate + NADP(+) = UDP-N-acetyl-3-O-(1-carboxyvinyl)-alpha-D-glucosamine + NADPH + H(+)</text>
        <dbReference type="Rhea" id="RHEA:12248"/>
        <dbReference type="ChEBI" id="CHEBI:15378"/>
        <dbReference type="ChEBI" id="CHEBI:57783"/>
        <dbReference type="ChEBI" id="CHEBI:58349"/>
        <dbReference type="ChEBI" id="CHEBI:68483"/>
        <dbReference type="ChEBI" id="CHEBI:70757"/>
        <dbReference type="EC" id="1.3.1.98"/>
    </reaction>
</comment>
<dbReference type="HAMAP" id="MF_00037">
    <property type="entry name" value="MurB"/>
    <property type="match status" value="1"/>
</dbReference>
<dbReference type="SUPFAM" id="SSF56176">
    <property type="entry name" value="FAD-binding/transporter-associated domain-like"/>
    <property type="match status" value="1"/>
</dbReference>
<dbReference type="EC" id="1.3.1.98" evidence="17"/>
<dbReference type="Proteomes" id="UP000280819">
    <property type="component" value="Unassembled WGS sequence"/>
</dbReference>
<feature type="active site" description="Proton donor" evidence="17">
    <location>
        <position position="236"/>
    </location>
</feature>
<dbReference type="Gene3D" id="3.30.43.10">
    <property type="entry name" value="Uridine Diphospho-n-acetylenolpyruvylglucosamine Reductase, domain 2"/>
    <property type="match status" value="1"/>
</dbReference>
<evidence type="ECO:0000256" key="3">
    <source>
        <dbReference type="ARBA" id="ARBA00004496"/>
    </source>
</evidence>
<feature type="active site" evidence="17">
    <location>
        <position position="158"/>
    </location>
</feature>
<evidence type="ECO:0000256" key="12">
    <source>
        <dbReference type="ARBA" id="ARBA00022984"/>
    </source>
</evidence>
<dbReference type="InterPro" id="IPR016167">
    <property type="entry name" value="FAD-bd_PCMH_sub1"/>
</dbReference>
<dbReference type="InterPro" id="IPR011601">
    <property type="entry name" value="MurB_C"/>
</dbReference>
<keyword evidence="9 17" id="KW-0274">FAD</keyword>
<evidence type="ECO:0000256" key="13">
    <source>
        <dbReference type="ARBA" id="ARBA00023002"/>
    </source>
</evidence>
<evidence type="ECO:0000256" key="1">
    <source>
        <dbReference type="ARBA" id="ARBA00001974"/>
    </source>
</evidence>
<dbReference type="NCBIfam" id="TIGR00179">
    <property type="entry name" value="murB"/>
    <property type="match status" value="1"/>
</dbReference>
<evidence type="ECO:0000256" key="15">
    <source>
        <dbReference type="ARBA" id="ARBA00023316"/>
    </source>
</evidence>
<dbReference type="Gene3D" id="3.90.78.10">
    <property type="entry name" value="UDP-N-acetylenolpyruvoylglucosamine reductase, C-terminal domain"/>
    <property type="match status" value="1"/>
</dbReference>
<gene>
    <name evidence="17" type="primary">murB</name>
    <name evidence="19" type="ORF">EII34_04625</name>
</gene>
<keyword evidence="11 17" id="KW-0133">Cell shape</keyword>
<comment type="similarity">
    <text evidence="5 17">Belongs to the MurB family.</text>
</comment>
<comment type="caution">
    <text evidence="19">The sequence shown here is derived from an EMBL/GenBank/DDBJ whole genome shotgun (WGS) entry which is preliminary data.</text>
</comment>
<dbReference type="GO" id="GO:0005829">
    <property type="term" value="C:cytosol"/>
    <property type="evidence" value="ECO:0007669"/>
    <property type="project" value="TreeGrafter"/>
</dbReference>
<dbReference type="OrthoDB" id="9804753at2"/>
<dbReference type="PROSITE" id="PS51387">
    <property type="entry name" value="FAD_PCMH"/>
    <property type="match status" value="1"/>
</dbReference>
<evidence type="ECO:0000256" key="4">
    <source>
        <dbReference type="ARBA" id="ARBA00004752"/>
    </source>
</evidence>
<accession>A0A3P1T9L0</accession>
<dbReference type="GO" id="GO:0008360">
    <property type="term" value="P:regulation of cell shape"/>
    <property type="evidence" value="ECO:0007669"/>
    <property type="project" value="UniProtKB-KW"/>
</dbReference>
<dbReference type="GO" id="GO:0071555">
    <property type="term" value="P:cell wall organization"/>
    <property type="evidence" value="ECO:0007669"/>
    <property type="project" value="UniProtKB-KW"/>
</dbReference>
<keyword evidence="15 17" id="KW-0961">Cell wall biogenesis/degradation</keyword>
<evidence type="ECO:0000256" key="7">
    <source>
        <dbReference type="ARBA" id="ARBA00022618"/>
    </source>
</evidence>
<keyword evidence="8 17" id="KW-0285">Flavoprotein</keyword>
<organism evidence="19 20">
    <name type="scientific">Arachnia propionica</name>
    <dbReference type="NCBI Taxonomy" id="1750"/>
    <lineage>
        <taxon>Bacteria</taxon>
        <taxon>Bacillati</taxon>
        <taxon>Actinomycetota</taxon>
        <taxon>Actinomycetes</taxon>
        <taxon>Propionibacteriales</taxon>
        <taxon>Propionibacteriaceae</taxon>
        <taxon>Arachnia</taxon>
    </lineage>
</organism>
<dbReference type="AlphaFoldDB" id="A0A3P1T9L0"/>
<dbReference type="GO" id="GO:0071949">
    <property type="term" value="F:FAD binding"/>
    <property type="evidence" value="ECO:0007669"/>
    <property type="project" value="InterPro"/>
</dbReference>
<dbReference type="GO" id="GO:0009252">
    <property type="term" value="P:peptidoglycan biosynthetic process"/>
    <property type="evidence" value="ECO:0007669"/>
    <property type="project" value="UniProtKB-UniRule"/>
</dbReference>
<dbReference type="GO" id="GO:0008762">
    <property type="term" value="F:UDP-N-acetylmuramate dehydrogenase activity"/>
    <property type="evidence" value="ECO:0007669"/>
    <property type="project" value="UniProtKB-UniRule"/>
</dbReference>
<dbReference type="NCBIfam" id="NF010478">
    <property type="entry name" value="PRK13903.1"/>
    <property type="match status" value="1"/>
</dbReference>
<dbReference type="Gene3D" id="3.30.465.10">
    <property type="match status" value="1"/>
</dbReference>
<dbReference type="InterPro" id="IPR016166">
    <property type="entry name" value="FAD-bd_PCMH"/>
</dbReference>
<dbReference type="Pfam" id="PF02873">
    <property type="entry name" value="MurB_C"/>
    <property type="match status" value="1"/>
</dbReference>
<keyword evidence="14 17" id="KW-0131">Cell cycle</keyword>
<evidence type="ECO:0000256" key="10">
    <source>
        <dbReference type="ARBA" id="ARBA00022857"/>
    </source>
</evidence>
<dbReference type="PANTHER" id="PTHR21071">
    <property type="entry name" value="UDP-N-ACETYLENOLPYRUVOYLGLUCOSAMINE REDUCTASE"/>
    <property type="match status" value="1"/>
</dbReference>
<keyword evidence="6 17" id="KW-0963">Cytoplasm</keyword>
<comment type="cofactor">
    <cofactor evidence="1 17">
        <name>FAD</name>
        <dbReference type="ChEBI" id="CHEBI:57692"/>
    </cofactor>
</comment>
<comment type="pathway">
    <text evidence="4 17">Cell wall biogenesis; peptidoglycan biosynthesis.</text>
</comment>
<dbReference type="InterPro" id="IPR016169">
    <property type="entry name" value="FAD-bd_PCMH_sub2"/>
</dbReference>
<reference evidence="19 20" key="1">
    <citation type="submission" date="2018-11" db="EMBL/GenBank/DDBJ databases">
        <title>Genomes From Bacteria Associated with the Canine Oral Cavity: a Test Case for Automated Genome-Based Taxonomic Assignment.</title>
        <authorList>
            <person name="Coil D.A."/>
            <person name="Jospin G."/>
            <person name="Darling A.E."/>
            <person name="Wallis C."/>
            <person name="Davis I.J."/>
            <person name="Harris S."/>
            <person name="Eisen J.A."/>
            <person name="Holcombe L.J."/>
            <person name="O'Flynn C."/>
        </authorList>
    </citation>
    <scope>NUCLEOTIDE SEQUENCE [LARGE SCALE GENOMIC DNA]</scope>
    <source>
        <strain evidence="19 20">OH887_COT-365</strain>
    </source>
</reference>
<evidence type="ECO:0000256" key="6">
    <source>
        <dbReference type="ARBA" id="ARBA00022490"/>
    </source>
</evidence>
<feature type="active site" evidence="17">
    <location>
        <position position="330"/>
    </location>
</feature>
<dbReference type="InterPro" id="IPR003170">
    <property type="entry name" value="MurB"/>
</dbReference>
<comment type="subcellular location">
    <subcellularLocation>
        <location evidence="3 17">Cytoplasm</location>
    </subcellularLocation>
</comment>
<evidence type="ECO:0000256" key="2">
    <source>
        <dbReference type="ARBA" id="ARBA00003921"/>
    </source>
</evidence>
<evidence type="ECO:0000256" key="8">
    <source>
        <dbReference type="ARBA" id="ARBA00022630"/>
    </source>
</evidence>
<protein>
    <recommendedName>
        <fullName evidence="17">UDP-N-acetylenolpyruvoylglucosamine reductase</fullName>
        <ecNumber evidence="17">1.3.1.98</ecNumber>
    </recommendedName>
    <alternativeName>
        <fullName evidence="17">UDP-N-acetylmuramate dehydrogenase</fullName>
    </alternativeName>
</protein>
<dbReference type="Pfam" id="PF01565">
    <property type="entry name" value="FAD_binding_4"/>
    <property type="match status" value="1"/>
</dbReference>
<dbReference type="GO" id="GO:0051301">
    <property type="term" value="P:cell division"/>
    <property type="evidence" value="ECO:0007669"/>
    <property type="project" value="UniProtKB-KW"/>
</dbReference>
<dbReference type="PANTHER" id="PTHR21071:SF4">
    <property type="entry name" value="UDP-N-ACETYLENOLPYRUVOYLGLUCOSAMINE REDUCTASE"/>
    <property type="match status" value="1"/>
</dbReference>
<keyword evidence="12 17" id="KW-0573">Peptidoglycan synthesis</keyword>
<feature type="domain" description="FAD-binding PCMH-type" evidence="18">
    <location>
        <begin position="10"/>
        <end position="181"/>
    </location>
</feature>
<keyword evidence="13 17" id="KW-0560">Oxidoreductase</keyword>
<evidence type="ECO:0000313" key="19">
    <source>
        <dbReference type="EMBL" id="RRD06122.1"/>
    </source>
</evidence>
<dbReference type="InterPro" id="IPR036318">
    <property type="entry name" value="FAD-bd_PCMH-like_sf"/>
</dbReference>
<evidence type="ECO:0000256" key="14">
    <source>
        <dbReference type="ARBA" id="ARBA00023306"/>
    </source>
</evidence>
<evidence type="ECO:0000256" key="9">
    <source>
        <dbReference type="ARBA" id="ARBA00022827"/>
    </source>
</evidence>
<comment type="function">
    <text evidence="2 17">Cell wall formation.</text>
</comment>
<dbReference type="EMBL" id="RQZG01000004">
    <property type="protein sequence ID" value="RRD06122.1"/>
    <property type="molecule type" value="Genomic_DNA"/>
</dbReference>